<keyword evidence="6" id="KW-0238">DNA-binding</keyword>
<dbReference type="InterPro" id="IPR001628">
    <property type="entry name" value="Znf_hrmn_rcpt"/>
</dbReference>
<keyword evidence="7" id="KW-0804">Transcription</keyword>
<evidence type="ECO:0000256" key="5">
    <source>
        <dbReference type="ARBA" id="ARBA00023015"/>
    </source>
</evidence>
<dbReference type="SMART" id="SM00399">
    <property type="entry name" value="ZnF_C4"/>
    <property type="match status" value="1"/>
</dbReference>
<comment type="similarity">
    <text evidence="1">Belongs to the nuclear hormone receptor family.</text>
</comment>
<proteinExistence type="inferred from homology"/>
<keyword evidence="9" id="KW-0539">Nucleus</keyword>
<feature type="domain" description="Nuclear receptor" evidence="10">
    <location>
        <begin position="1"/>
        <end position="79"/>
    </location>
</feature>
<dbReference type="PANTHER" id="PTHR46397:SF3">
    <property type="entry name" value="NR LBD DOMAIN-CONTAINING PROTEIN-RELATED"/>
    <property type="match status" value="1"/>
</dbReference>
<evidence type="ECO:0000256" key="9">
    <source>
        <dbReference type="ARBA" id="ARBA00023242"/>
    </source>
</evidence>
<evidence type="ECO:0000256" key="8">
    <source>
        <dbReference type="ARBA" id="ARBA00023170"/>
    </source>
</evidence>
<keyword evidence="3" id="KW-0863">Zinc-finger</keyword>
<reference evidence="12" key="1">
    <citation type="submission" date="2022-11" db="UniProtKB">
        <authorList>
            <consortium name="WormBaseParasite"/>
        </authorList>
    </citation>
    <scope>IDENTIFICATION</scope>
</reference>
<dbReference type="SUPFAM" id="SSF57716">
    <property type="entry name" value="Glucocorticoid receptor-like (DNA-binding domain)"/>
    <property type="match status" value="1"/>
</dbReference>
<dbReference type="WBParaSite" id="PSU_v2.g18803.t1">
    <property type="protein sequence ID" value="PSU_v2.g18803.t1"/>
    <property type="gene ID" value="PSU_v2.g18803"/>
</dbReference>
<keyword evidence="5" id="KW-0805">Transcription regulation</keyword>
<dbReference type="InterPro" id="IPR013088">
    <property type="entry name" value="Znf_NHR/GATA"/>
</dbReference>
<evidence type="ECO:0000313" key="11">
    <source>
        <dbReference type="Proteomes" id="UP000887577"/>
    </source>
</evidence>
<dbReference type="SUPFAM" id="SSF48508">
    <property type="entry name" value="Nuclear receptor ligand-binding domain"/>
    <property type="match status" value="1"/>
</dbReference>
<dbReference type="InterPro" id="IPR035500">
    <property type="entry name" value="NHR-like_dom_sf"/>
</dbReference>
<keyword evidence="2" id="KW-0479">Metal-binding</keyword>
<evidence type="ECO:0000256" key="1">
    <source>
        <dbReference type="ARBA" id="ARBA00005993"/>
    </source>
</evidence>
<evidence type="ECO:0000256" key="4">
    <source>
        <dbReference type="ARBA" id="ARBA00022833"/>
    </source>
</evidence>
<sequence length="223" mass="25477">MSECKVCSAEMESNHRRYGAPSCNACAAFFQRSIKIHKEFVCENSDQCLIEPSKKGKQCLKCRFSKCLQMGMISREYIRAQKESTKLNSAEIVFARITDTLLTTSLHLSSYLKEYLENGNPEVMKISLELANNAKLDSIPERIELLASLFTKNPITQTEFAVFTNICLCKLEYSRISESEKEKIKALQNSAFQKLPISPIEGHRFLDLVILSSRFLEIFYANF</sequence>
<dbReference type="GO" id="GO:0003700">
    <property type="term" value="F:DNA-binding transcription factor activity"/>
    <property type="evidence" value="ECO:0007669"/>
    <property type="project" value="InterPro"/>
</dbReference>
<dbReference type="PANTHER" id="PTHR46397">
    <property type="entry name" value="NUCLEAR HORMONE RECEPTOR FAMILY-RELATED"/>
    <property type="match status" value="1"/>
</dbReference>
<evidence type="ECO:0000259" key="10">
    <source>
        <dbReference type="PROSITE" id="PS51030"/>
    </source>
</evidence>
<dbReference type="GO" id="GO:0008270">
    <property type="term" value="F:zinc ion binding"/>
    <property type="evidence" value="ECO:0007669"/>
    <property type="project" value="UniProtKB-KW"/>
</dbReference>
<dbReference type="GO" id="GO:0043565">
    <property type="term" value="F:sequence-specific DNA binding"/>
    <property type="evidence" value="ECO:0007669"/>
    <property type="project" value="InterPro"/>
</dbReference>
<keyword evidence="4" id="KW-0862">Zinc</keyword>
<dbReference type="AlphaFoldDB" id="A0A914YN99"/>
<dbReference type="PRINTS" id="PR00047">
    <property type="entry name" value="STROIDFINGER"/>
</dbReference>
<dbReference type="Pfam" id="PF00105">
    <property type="entry name" value="zf-C4"/>
    <property type="match status" value="1"/>
</dbReference>
<dbReference type="Gene3D" id="3.30.50.10">
    <property type="entry name" value="Erythroid Transcription Factor GATA-1, subunit A"/>
    <property type="match status" value="1"/>
</dbReference>
<organism evidence="11 12">
    <name type="scientific">Panagrolaimus superbus</name>
    <dbReference type="NCBI Taxonomy" id="310955"/>
    <lineage>
        <taxon>Eukaryota</taxon>
        <taxon>Metazoa</taxon>
        <taxon>Ecdysozoa</taxon>
        <taxon>Nematoda</taxon>
        <taxon>Chromadorea</taxon>
        <taxon>Rhabditida</taxon>
        <taxon>Tylenchina</taxon>
        <taxon>Panagrolaimomorpha</taxon>
        <taxon>Panagrolaimoidea</taxon>
        <taxon>Panagrolaimidae</taxon>
        <taxon>Panagrolaimus</taxon>
    </lineage>
</organism>
<evidence type="ECO:0000256" key="6">
    <source>
        <dbReference type="ARBA" id="ARBA00023125"/>
    </source>
</evidence>
<protein>
    <submittedName>
        <fullName evidence="12">Nuclear receptor domain-containing protein</fullName>
    </submittedName>
</protein>
<dbReference type="Proteomes" id="UP000887577">
    <property type="component" value="Unplaced"/>
</dbReference>
<keyword evidence="11" id="KW-1185">Reference proteome</keyword>
<dbReference type="PROSITE" id="PS51030">
    <property type="entry name" value="NUCLEAR_REC_DBD_2"/>
    <property type="match status" value="1"/>
</dbReference>
<name>A0A914YN99_9BILA</name>
<evidence type="ECO:0000313" key="12">
    <source>
        <dbReference type="WBParaSite" id="PSU_v2.g18803.t1"/>
    </source>
</evidence>
<evidence type="ECO:0000256" key="7">
    <source>
        <dbReference type="ARBA" id="ARBA00023163"/>
    </source>
</evidence>
<evidence type="ECO:0000256" key="3">
    <source>
        <dbReference type="ARBA" id="ARBA00022771"/>
    </source>
</evidence>
<accession>A0A914YN99</accession>
<keyword evidence="8" id="KW-0675">Receptor</keyword>
<evidence type="ECO:0000256" key="2">
    <source>
        <dbReference type="ARBA" id="ARBA00022723"/>
    </source>
</evidence>